<dbReference type="EMBL" id="CAUYUJ010014548">
    <property type="protein sequence ID" value="CAK0843085.1"/>
    <property type="molecule type" value="Genomic_DNA"/>
</dbReference>
<evidence type="ECO:0000313" key="4">
    <source>
        <dbReference type="Proteomes" id="UP001189429"/>
    </source>
</evidence>
<feature type="compositionally biased region" description="Basic residues" evidence="1">
    <location>
        <begin position="114"/>
        <end position="125"/>
    </location>
</feature>
<keyword evidence="4" id="KW-1185">Reference proteome</keyword>
<organism evidence="2 4">
    <name type="scientific">Prorocentrum cordatum</name>
    <dbReference type="NCBI Taxonomy" id="2364126"/>
    <lineage>
        <taxon>Eukaryota</taxon>
        <taxon>Sar</taxon>
        <taxon>Alveolata</taxon>
        <taxon>Dinophyceae</taxon>
        <taxon>Prorocentrales</taxon>
        <taxon>Prorocentraceae</taxon>
        <taxon>Prorocentrum</taxon>
    </lineage>
</organism>
<evidence type="ECO:0000256" key="1">
    <source>
        <dbReference type="SAM" id="MobiDB-lite"/>
    </source>
</evidence>
<gene>
    <name evidence="2" type="ORF">PCOR1329_LOCUS20225</name>
    <name evidence="3" type="ORF">PCOR1329_LOCUS37524</name>
</gene>
<dbReference type="EMBL" id="CAUYUJ010006536">
    <property type="protein sequence ID" value="CAK0817717.1"/>
    <property type="molecule type" value="Genomic_DNA"/>
</dbReference>
<accession>A0ABN9RHQ6</accession>
<name>A0ABN9RHQ6_9DINO</name>
<evidence type="ECO:0000313" key="3">
    <source>
        <dbReference type="EMBL" id="CAK0843085.1"/>
    </source>
</evidence>
<dbReference type="Proteomes" id="UP001189429">
    <property type="component" value="Unassembled WGS sequence"/>
</dbReference>
<sequence>MFFSARKKRWKISDKLGDPKGGFAYLAAGAGGSRPSAAAGWRVFDGKDEGCGLDGHVRCRPLPEAAGQPATCAGGAGRRWRRGDPGQRQTQSTSRGRAALGSTIWPPAAGPAARGRRGVGMHAKG</sequence>
<protein>
    <submittedName>
        <fullName evidence="2">Uncharacterized protein</fullName>
    </submittedName>
</protein>
<reference evidence="2" key="1">
    <citation type="submission" date="2023-10" db="EMBL/GenBank/DDBJ databases">
        <authorList>
            <person name="Chen Y."/>
            <person name="Shah S."/>
            <person name="Dougan E. K."/>
            <person name="Thang M."/>
            <person name="Chan C."/>
        </authorList>
    </citation>
    <scope>NUCLEOTIDE SEQUENCE [LARGE SCALE GENOMIC DNA]</scope>
</reference>
<proteinExistence type="predicted"/>
<comment type="caution">
    <text evidence="2">The sequence shown here is derived from an EMBL/GenBank/DDBJ whole genome shotgun (WGS) entry which is preliminary data.</text>
</comment>
<evidence type="ECO:0000313" key="2">
    <source>
        <dbReference type="EMBL" id="CAK0817717.1"/>
    </source>
</evidence>
<feature type="region of interest" description="Disordered" evidence="1">
    <location>
        <begin position="64"/>
        <end position="125"/>
    </location>
</feature>